<dbReference type="Proteomes" id="UP000037460">
    <property type="component" value="Unassembled WGS sequence"/>
</dbReference>
<dbReference type="EMBL" id="JWZX01003401">
    <property type="protein sequence ID" value="KOO20940.1"/>
    <property type="molecule type" value="Genomic_DNA"/>
</dbReference>
<accession>A0A0M0J351</accession>
<name>A0A0M0J351_9EUKA</name>
<evidence type="ECO:0000313" key="2">
    <source>
        <dbReference type="Proteomes" id="UP000037460"/>
    </source>
</evidence>
<reference evidence="2" key="1">
    <citation type="journal article" date="2015" name="PLoS Genet.">
        <title>Genome Sequence and Transcriptome Analyses of Chrysochromulina tobin: Metabolic Tools for Enhanced Algal Fitness in the Prominent Order Prymnesiales (Haptophyceae).</title>
        <authorList>
            <person name="Hovde B.T."/>
            <person name="Deodato C.R."/>
            <person name="Hunsperger H.M."/>
            <person name="Ryken S.A."/>
            <person name="Yost W."/>
            <person name="Jha R.K."/>
            <person name="Patterson J."/>
            <person name="Monnat R.J. Jr."/>
            <person name="Barlow S.B."/>
            <person name="Starkenburg S.R."/>
            <person name="Cattolico R.A."/>
        </authorList>
    </citation>
    <scope>NUCLEOTIDE SEQUENCE</scope>
    <source>
        <strain evidence="2">CCMP291</strain>
    </source>
</reference>
<gene>
    <name evidence="1" type="ORF">Ctob_000432</name>
</gene>
<proteinExistence type="predicted"/>
<protein>
    <submittedName>
        <fullName evidence="1">Uncharacterized protein</fullName>
    </submittedName>
</protein>
<sequence>MGQAGHATGTMKRAEAVSNAVRTFWNLSHSSDVVRHAMAGIDGPIAALVRLVTGSNPQIASKAAIGAASLLSTLIHQSEDEAKRAIIDTIIIAVQPDAREPPSQVPSFVALLREAAFEKLHTAGKGTSQPDLDMAVTFARWLKLGVGPIGDATKRFKAGKEERNRKLEAIFKFEATGRAGFCHEARGRVKKC</sequence>
<dbReference type="InterPro" id="IPR011989">
    <property type="entry name" value="ARM-like"/>
</dbReference>
<comment type="caution">
    <text evidence="1">The sequence shown here is derived from an EMBL/GenBank/DDBJ whole genome shotgun (WGS) entry which is preliminary data.</text>
</comment>
<organism evidence="1 2">
    <name type="scientific">Chrysochromulina tobinii</name>
    <dbReference type="NCBI Taxonomy" id="1460289"/>
    <lineage>
        <taxon>Eukaryota</taxon>
        <taxon>Haptista</taxon>
        <taxon>Haptophyta</taxon>
        <taxon>Prymnesiophyceae</taxon>
        <taxon>Prymnesiales</taxon>
        <taxon>Chrysochromulinaceae</taxon>
        <taxon>Chrysochromulina</taxon>
    </lineage>
</organism>
<evidence type="ECO:0000313" key="1">
    <source>
        <dbReference type="EMBL" id="KOO20940.1"/>
    </source>
</evidence>
<dbReference type="AlphaFoldDB" id="A0A0M0J351"/>
<dbReference type="Gene3D" id="1.25.10.10">
    <property type="entry name" value="Leucine-rich Repeat Variant"/>
    <property type="match status" value="1"/>
</dbReference>
<keyword evidence="2" id="KW-1185">Reference proteome</keyword>